<dbReference type="PROSITE" id="PS50914">
    <property type="entry name" value="BON"/>
    <property type="match status" value="1"/>
</dbReference>
<feature type="signal peptide" evidence="1">
    <location>
        <begin position="1"/>
        <end position="24"/>
    </location>
</feature>
<gene>
    <name evidence="3" type="ORF">E1956_30765</name>
</gene>
<accession>A0A4P7D423</accession>
<dbReference type="OrthoDB" id="9132396at2"/>
<proteinExistence type="predicted"/>
<keyword evidence="1" id="KW-0732">Signal</keyword>
<evidence type="ECO:0000313" key="4">
    <source>
        <dbReference type="Proteomes" id="UP000295727"/>
    </source>
</evidence>
<dbReference type="PANTHER" id="PTHR34606:SF15">
    <property type="entry name" value="BON DOMAIN-CONTAINING PROTEIN"/>
    <property type="match status" value="1"/>
</dbReference>
<name>A0A4P7D423_9BURK</name>
<dbReference type="KEGG" id="ppai:E1956_30765"/>
<feature type="domain" description="BON" evidence="2">
    <location>
        <begin position="46"/>
        <end position="114"/>
    </location>
</feature>
<dbReference type="AlphaFoldDB" id="A0A4P7D423"/>
<dbReference type="InterPro" id="IPR051686">
    <property type="entry name" value="Lipoprotein_DolP"/>
</dbReference>
<dbReference type="PANTHER" id="PTHR34606">
    <property type="entry name" value="BON DOMAIN-CONTAINING PROTEIN"/>
    <property type="match status" value="1"/>
</dbReference>
<protein>
    <submittedName>
        <fullName evidence="3">BON domain-containing protein</fullName>
    </submittedName>
</protein>
<evidence type="ECO:0000313" key="3">
    <source>
        <dbReference type="EMBL" id="QBR01560.1"/>
    </source>
</evidence>
<dbReference type="EMBL" id="CP038150">
    <property type="protein sequence ID" value="QBR01560.1"/>
    <property type="molecule type" value="Genomic_DNA"/>
</dbReference>
<dbReference type="Proteomes" id="UP000295727">
    <property type="component" value="Chromosome 3"/>
</dbReference>
<reference evidence="3 4" key="1">
    <citation type="submission" date="2019-03" db="EMBL/GenBank/DDBJ databases">
        <title>Paraburkholderia sp. 7MH5, isolated from subtropical forest soil.</title>
        <authorList>
            <person name="Gao Z.-H."/>
            <person name="Qiu L.-H."/>
        </authorList>
    </citation>
    <scope>NUCLEOTIDE SEQUENCE [LARGE SCALE GENOMIC DNA]</scope>
    <source>
        <strain evidence="3 4">7MH5</strain>
    </source>
</reference>
<dbReference type="RefSeq" id="WP_134756344.1">
    <property type="nucleotide sequence ID" value="NZ_CP038150.1"/>
</dbReference>
<evidence type="ECO:0000259" key="2">
    <source>
        <dbReference type="PROSITE" id="PS50914"/>
    </source>
</evidence>
<dbReference type="Gene3D" id="3.30.1340.30">
    <property type="match status" value="1"/>
</dbReference>
<organism evidence="3 4">
    <name type="scientific">Paraburkholderia pallida</name>
    <dbReference type="NCBI Taxonomy" id="2547399"/>
    <lineage>
        <taxon>Bacteria</taxon>
        <taxon>Pseudomonadati</taxon>
        <taxon>Pseudomonadota</taxon>
        <taxon>Betaproteobacteria</taxon>
        <taxon>Burkholderiales</taxon>
        <taxon>Burkholderiaceae</taxon>
        <taxon>Paraburkholderia</taxon>
    </lineage>
</organism>
<evidence type="ECO:0000256" key="1">
    <source>
        <dbReference type="SAM" id="SignalP"/>
    </source>
</evidence>
<sequence length="117" mass="12067">MKPFAVAKIACTFLLLSAMLGAFAQDGTVAAQVPEAPASAKTVKAADRALQKKVRRVLAKAKGLDITNVTVRARGGVVTLQGAVPDAQQVDLAGRVANGVEGVTSVKNDLRVRSIDG</sequence>
<dbReference type="InterPro" id="IPR007055">
    <property type="entry name" value="BON_dom"/>
</dbReference>
<feature type="chain" id="PRO_5020929820" evidence="1">
    <location>
        <begin position="25"/>
        <end position="117"/>
    </location>
</feature>
<dbReference type="Pfam" id="PF04972">
    <property type="entry name" value="BON"/>
    <property type="match status" value="1"/>
</dbReference>
<keyword evidence="4" id="KW-1185">Reference proteome</keyword>